<dbReference type="AlphaFoldDB" id="A0A1I2GVC4"/>
<evidence type="ECO:0000313" key="2">
    <source>
        <dbReference type="Proteomes" id="UP000199477"/>
    </source>
</evidence>
<proteinExistence type="predicted"/>
<keyword evidence="2" id="KW-1185">Reference proteome</keyword>
<gene>
    <name evidence="1" type="ORF">SAMN02799615_02746</name>
</gene>
<sequence>MHLELPKMRLHSLKDFTKHYLMIVLSILTALGLEAWIERSHHAHAAATASRQIRLEIETNLSDVRTSIKANQTLIAPLRELDEAVSQDIRAGATAAVVNEHIRARRASFKLSINWPTFASQAWDVAVANQSASWMDDGDLRRYSTAYADLRDASNWLTHDSIILLNAPGMAALRARIDLDAPVDPLEFVTVLRQMINTSQEIQSHLQQLEGHLVHALAQDEAGAAHG</sequence>
<dbReference type="Proteomes" id="UP000199477">
    <property type="component" value="Unassembled WGS sequence"/>
</dbReference>
<reference evidence="2" key="1">
    <citation type="submission" date="2016-10" db="EMBL/GenBank/DDBJ databases">
        <authorList>
            <person name="Varghese N."/>
            <person name="Submissions S."/>
        </authorList>
    </citation>
    <scope>NUCLEOTIDE SEQUENCE [LARGE SCALE GENOMIC DNA]</scope>
    <source>
        <strain evidence="2">UNC178MFTsu3.1</strain>
    </source>
</reference>
<accession>A0A1I2GVC4</accession>
<protein>
    <submittedName>
        <fullName evidence="1">Uncharacterized protein</fullName>
    </submittedName>
</protein>
<name>A0A1I2GVC4_9GAMM</name>
<dbReference type="EMBL" id="FONH01000010">
    <property type="protein sequence ID" value="SFF21019.1"/>
    <property type="molecule type" value="Genomic_DNA"/>
</dbReference>
<organism evidence="1 2">
    <name type="scientific">Dyella marensis</name>
    <dbReference type="NCBI Taxonomy" id="500610"/>
    <lineage>
        <taxon>Bacteria</taxon>
        <taxon>Pseudomonadati</taxon>
        <taxon>Pseudomonadota</taxon>
        <taxon>Gammaproteobacteria</taxon>
        <taxon>Lysobacterales</taxon>
        <taxon>Rhodanobacteraceae</taxon>
        <taxon>Dyella</taxon>
    </lineage>
</organism>
<evidence type="ECO:0000313" key="1">
    <source>
        <dbReference type="EMBL" id="SFF21019.1"/>
    </source>
</evidence>